<dbReference type="EMBL" id="CM037628">
    <property type="protein sequence ID" value="KAH7996948.1"/>
    <property type="molecule type" value="Genomic_DNA"/>
</dbReference>
<proteinExistence type="predicted"/>
<organism evidence="1 2">
    <name type="scientific">Sphaerodactylus townsendi</name>
    <dbReference type="NCBI Taxonomy" id="933632"/>
    <lineage>
        <taxon>Eukaryota</taxon>
        <taxon>Metazoa</taxon>
        <taxon>Chordata</taxon>
        <taxon>Craniata</taxon>
        <taxon>Vertebrata</taxon>
        <taxon>Euteleostomi</taxon>
        <taxon>Lepidosauria</taxon>
        <taxon>Squamata</taxon>
        <taxon>Bifurcata</taxon>
        <taxon>Gekkota</taxon>
        <taxon>Sphaerodactylidae</taxon>
        <taxon>Sphaerodactylus</taxon>
    </lineage>
</organism>
<reference evidence="1" key="1">
    <citation type="submission" date="2021-08" db="EMBL/GenBank/DDBJ databases">
        <title>The first chromosome-level gecko genome reveals the dynamic sex chromosomes of Neotropical dwarf geckos (Sphaerodactylidae: Sphaerodactylus).</title>
        <authorList>
            <person name="Pinto B.J."/>
            <person name="Keating S.E."/>
            <person name="Gamble T."/>
        </authorList>
    </citation>
    <scope>NUCLEOTIDE SEQUENCE</scope>
    <source>
        <strain evidence="1">TG3544</strain>
    </source>
</reference>
<comment type="caution">
    <text evidence="1">The sequence shown here is derived from an EMBL/GenBank/DDBJ whole genome shotgun (WGS) entry which is preliminary data.</text>
</comment>
<dbReference type="Proteomes" id="UP000827872">
    <property type="component" value="Linkage Group LG15"/>
</dbReference>
<protein>
    <submittedName>
        <fullName evidence="1">Uncharacterized protein</fullName>
    </submittedName>
</protein>
<evidence type="ECO:0000313" key="1">
    <source>
        <dbReference type="EMBL" id="KAH7996948.1"/>
    </source>
</evidence>
<sequence length="461" mass="51105">MSSPGQLMESPELLPGPRAIPPKPATLETRQHPAHRCPACNKAFVSAAALRDHSCLAGGKSANSCPVCGKEFKFPYYLARHRLTHGRQKPFRCKLCHKTFSRSAHLARHKCPQAAKHSPGGPGGSRPLQEPGKFLPPEDPREKKVVAPQVGMNNGVTSVSAAPNQKRVLLQEDWTLLCLSCNEAFETKGELKAHTCFKEAASHDDTEEQEEAKLHQCGVCHKNFARPWSLARHYVVHTGEKPFSCPECGMAFRLASYLRQHSRMHAANRDCPLLGRSDAQEEEAASPTFASSPTGPSPKKAYGCSVCGKPFKSKYDLATHFLIHTGALPFQCSRCGKRFRRLSHLKQHHVTHTAARPFQCVMCQKEFKRLADLARHRQVHEGDKPHQCGVCHKFFSRSYSLLRHQRSHLPAMAAVARPDNYLSNSCFDSQDHSAFLGHEEGEEEEEGEEGVGNPTEASCSS</sequence>
<evidence type="ECO:0000313" key="2">
    <source>
        <dbReference type="Proteomes" id="UP000827872"/>
    </source>
</evidence>
<accession>A0ACB8EWR4</accession>
<keyword evidence="2" id="KW-1185">Reference proteome</keyword>
<name>A0ACB8EWR4_9SAUR</name>
<gene>
    <name evidence="1" type="ORF">K3G42_012314</name>
</gene>